<protein>
    <submittedName>
        <fullName evidence="1">Uncharacterized protein</fullName>
    </submittedName>
</protein>
<accession>A0AAD6Y0B5</accession>
<sequence length="308" mass="32915">MNWGAAGSPHPDSWIPPSPTEAHAFGLCGLALLNNLARVSCALDEALPDATMYTTLRKSKTSCVACFGAALKGQSSAGRLYILACVMEGFRDQSITYAGFAPLGPGSACEDYEEGSDGRSVAVPSSSLLPATAALILAGVVTSDSDKRPARLFPRLIRPLLAQKSCLSTASGITTRADVVPPREDDRDDMLHAIESCRFRARIHHATLQAAHSLHPFITGATFRASDTYRCSARASRHRPCASCSVALHDSLDPPQSHRTRAAHHALLLEMLLPVLTKCRACSNSAAIKRGFTVWGLLRSDLPVQSIV</sequence>
<organism evidence="1 2">
    <name type="scientific">Mycena belliarum</name>
    <dbReference type="NCBI Taxonomy" id="1033014"/>
    <lineage>
        <taxon>Eukaryota</taxon>
        <taxon>Fungi</taxon>
        <taxon>Dikarya</taxon>
        <taxon>Basidiomycota</taxon>
        <taxon>Agaricomycotina</taxon>
        <taxon>Agaricomycetes</taxon>
        <taxon>Agaricomycetidae</taxon>
        <taxon>Agaricales</taxon>
        <taxon>Marasmiineae</taxon>
        <taxon>Mycenaceae</taxon>
        <taxon>Mycena</taxon>
    </lineage>
</organism>
<dbReference type="EMBL" id="JARJCN010000005">
    <property type="protein sequence ID" value="KAJ7100730.1"/>
    <property type="molecule type" value="Genomic_DNA"/>
</dbReference>
<keyword evidence="2" id="KW-1185">Reference proteome</keyword>
<dbReference type="Proteomes" id="UP001222325">
    <property type="component" value="Unassembled WGS sequence"/>
</dbReference>
<gene>
    <name evidence="1" type="ORF">B0H15DRAFT_944022</name>
</gene>
<evidence type="ECO:0000313" key="1">
    <source>
        <dbReference type="EMBL" id="KAJ7100730.1"/>
    </source>
</evidence>
<evidence type="ECO:0000313" key="2">
    <source>
        <dbReference type="Proteomes" id="UP001222325"/>
    </source>
</evidence>
<proteinExistence type="predicted"/>
<reference evidence="1" key="1">
    <citation type="submission" date="2023-03" db="EMBL/GenBank/DDBJ databases">
        <title>Massive genome expansion in bonnet fungi (Mycena s.s.) driven by repeated elements and novel gene families across ecological guilds.</title>
        <authorList>
            <consortium name="Lawrence Berkeley National Laboratory"/>
            <person name="Harder C.B."/>
            <person name="Miyauchi S."/>
            <person name="Viragh M."/>
            <person name="Kuo A."/>
            <person name="Thoen E."/>
            <person name="Andreopoulos B."/>
            <person name="Lu D."/>
            <person name="Skrede I."/>
            <person name="Drula E."/>
            <person name="Henrissat B."/>
            <person name="Morin E."/>
            <person name="Kohler A."/>
            <person name="Barry K."/>
            <person name="LaButti K."/>
            <person name="Morin E."/>
            <person name="Salamov A."/>
            <person name="Lipzen A."/>
            <person name="Mereny Z."/>
            <person name="Hegedus B."/>
            <person name="Baldrian P."/>
            <person name="Stursova M."/>
            <person name="Weitz H."/>
            <person name="Taylor A."/>
            <person name="Grigoriev I.V."/>
            <person name="Nagy L.G."/>
            <person name="Martin F."/>
            <person name="Kauserud H."/>
        </authorList>
    </citation>
    <scope>NUCLEOTIDE SEQUENCE</scope>
    <source>
        <strain evidence="1">CBHHK173m</strain>
    </source>
</reference>
<comment type="caution">
    <text evidence="1">The sequence shown here is derived from an EMBL/GenBank/DDBJ whole genome shotgun (WGS) entry which is preliminary data.</text>
</comment>
<name>A0AAD6Y0B5_9AGAR</name>
<dbReference type="AlphaFoldDB" id="A0AAD6Y0B5"/>